<dbReference type="RefSeq" id="WP_282906814.1">
    <property type="nucleotide sequence ID" value="NZ_JAGRPV010000001.1"/>
</dbReference>
<dbReference type="EMBL" id="JAGRPV010000001">
    <property type="protein sequence ID" value="MDI4643767.1"/>
    <property type="molecule type" value="Genomic_DNA"/>
</dbReference>
<evidence type="ECO:0000313" key="5">
    <source>
        <dbReference type="Proteomes" id="UP001161691"/>
    </source>
</evidence>
<dbReference type="InterPro" id="IPR009594">
    <property type="entry name" value="Tscrpt_reg_HTH_AraC_N"/>
</dbReference>
<dbReference type="PANTHER" id="PTHR43436:SF1">
    <property type="entry name" value="TRANSCRIPTIONAL REGULATORY PROTEIN"/>
    <property type="match status" value="1"/>
</dbReference>
<evidence type="ECO:0000313" key="4">
    <source>
        <dbReference type="EMBL" id="MDI4643767.1"/>
    </source>
</evidence>
<keyword evidence="1" id="KW-0805">Transcription regulation</keyword>
<keyword evidence="5" id="KW-1185">Reference proteome</keyword>
<dbReference type="InterPro" id="IPR018060">
    <property type="entry name" value="HTH_AraC"/>
</dbReference>
<comment type="caution">
    <text evidence="4">The sequence shown here is derived from an EMBL/GenBank/DDBJ whole genome shotgun (WGS) entry which is preliminary data.</text>
</comment>
<feature type="domain" description="HTH araC/xylS-type" evidence="3">
    <location>
        <begin position="198"/>
        <end position="296"/>
    </location>
</feature>
<name>A0ABT6TD46_9BACL</name>
<accession>A0ABT6TD46</accession>
<dbReference type="Gene3D" id="1.10.10.60">
    <property type="entry name" value="Homeodomain-like"/>
    <property type="match status" value="2"/>
</dbReference>
<dbReference type="SMART" id="SM00342">
    <property type="entry name" value="HTH_ARAC"/>
    <property type="match status" value="1"/>
</dbReference>
<keyword evidence="2" id="KW-0804">Transcription</keyword>
<dbReference type="InterPro" id="IPR009057">
    <property type="entry name" value="Homeodomain-like_sf"/>
</dbReference>
<sequence length="324" mass="35362">MNETSRLKQASQRLANAILRHAPRSGTHRTAIPDLTLLHAIRTSEPLESVYKPSICIVAQGAKTAAVADGTYTYDPMTYLVTSVELPIFGKIVEASPEIPYLSLKLCFDADVILDVAGEIRRPELVSSEPVRGITVSRMSPALLEAACRLIELLDAPEDIPALAPLVIREMVYRLLQGEQGPLLRSFATVGSQSHLIAQSVRLINRQYERPIRVEELADAVNMSVSAFHKHFKRVTAMSPLQYQKTVRLQEAKRLMLSEALPAAEAAFRVGYESPSQFSREYARLYGRPPMQDVQELREAAAVGAGGDGIRSVGAGGVGTGNGE</sequence>
<dbReference type="SUPFAM" id="SSF46689">
    <property type="entry name" value="Homeodomain-like"/>
    <property type="match status" value="2"/>
</dbReference>
<protein>
    <submittedName>
        <fullName evidence="4">AraC family transcriptional regulator</fullName>
    </submittedName>
</protein>
<gene>
    <name evidence="4" type="ORF">KB449_02295</name>
</gene>
<dbReference type="Pfam" id="PF06719">
    <property type="entry name" value="AraC_N"/>
    <property type="match status" value="1"/>
</dbReference>
<organism evidence="4 5">
    <name type="scientific">Cohnella hashimotonis</name>
    <dbReference type="NCBI Taxonomy" id="2826895"/>
    <lineage>
        <taxon>Bacteria</taxon>
        <taxon>Bacillati</taxon>
        <taxon>Bacillota</taxon>
        <taxon>Bacilli</taxon>
        <taxon>Bacillales</taxon>
        <taxon>Paenibacillaceae</taxon>
        <taxon>Cohnella</taxon>
    </lineage>
</organism>
<evidence type="ECO:0000256" key="2">
    <source>
        <dbReference type="ARBA" id="ARBA00023163"/>
    </source>
</evidence>
<dbReference type="PANTHER" id="PTHR43436">
    <property type="entry name" value="ARAC-FAMILY TRANSCRIPTIONAL REGULATOR"/>
    <property type="match status" value="1"/>
</dbReference>
<dbReference type="Proteomes" id="UP001161691">
    <property type="component" value="Unassembled WGS sequence"/>
</dbReference>
<proteinExistence type="predicted"/>
<dbReference type="Pfam" id="PF12833">
    <property type="entry name" value="HTH_18"/>
    <property type="match status" value="1"/>
</dbReference>
<reference evidence="4" key="1">
    <citation type="submission" date="2023-04" db="EMBL/GenBank/DDBJ databases">
        <title>Comparative genomic analysis of Cohnella hashimotonis sp. nov., isolated from the International Space Station.</title>
        <authorList>
            <person name="Venkateswaran K."/>
            <person name="Simpson A."/>
        </authorList>
    </citation>
    <scope>NUCLEOTIDE SEQUENCE</scope>
    <source>
        <strain evidence="4">F6_2S_P_1</strain>
    </source>
</reference>
<evidence type="ECO:0000256" key="1">
    <source>
        <dbReference type="ARBA" id="ARBA00023015"/>
    </source>
</evidence>
<evidence type="ECO:0000259" key="3">
    <source>
        <dbReference type="PROSITE" id="PS01124"/>
    </source>
</evidence>
<dbReference type="PROSITE" id="PS01124">
    <property type="entry name" value="HTH_ARAC_FAMILY_2"/>
    <property type="match status" value="1"/>
</dbReference>